<evidence type="ECO:0000313" key="2">
    <source>
        <dbReference type="Proteomes" id="UP000439903"/>
    </source>
</evidence>
<accession>A0A8H4A100</accession>
<proteinExistence type="predicted"/>
<protein>
    <submittedName>
        <fullName evidence="1">Uncharacterized protein</fullName>
    </submittedName>
</protein>
<name>A0A8H4A100_GIGMA</name>
<gene>
    <name evidence="1" type="ORF">F8M41_010809</name>
</gene>
<reference evidence="1 2" key="1">
    <citation type="journal article" date="2019" name="Environ. Microbiol.">
        <title>At the nexus of three kingdoms: the genome of the mycorrhizal fungus Gigaspora margarita provides insights into plant, endobacterial and fungal interactions.</title>
        <authorList>
            <person name="Venice F."/>
            <person name="Ghignone S."/>
            <person name="Salvioli di Fossalunga A."/>
            <person name="Amselem J."/>
            <person name="Novero M."/>
            <person name="Xianan X."/>
            <person name="Sedzielewska Toro K."/>
            <person name="Morin E."/>
            <person name="Lipzen A."/>
            <person name="Grigoriev I.V."/>
            <person name="Henrissat B."/>
            <person name="Martin F.M."/>
            <person name="Bonfante P."/>
        </authorList>
    </citation>
    <scope>NUCLEOTIDE SEQUENCE [LARGE SCALE GENOMIC DNA]</scope>
    <source>
        <strain evidence="1 2">BEG34</strain>
    </source>
</reference>
<sequence>MSESVSCCRDEVGEKEECKTFEGYKKLADMKGVICSAEEIQVKKDKQEALKDCERLTEIETKMDNHIRVKDGIGTKRDEEPDTANNLECACEIWKKKVEKLKTTQKSENEDPKEPEKYE</sequence>
<dbReference type="Proteomes" id="UP000439903">
    <property type="component" value="Unassembled WGS sequence"/>
</dbReference>
<keyword evidence="2" id="KW-1185">Reference proteome</keyword>
<dbReference type="AlphaFoldDB" id="A0A8H4A100"/>
<evidence type="ECO:0000313" key="1">
    <source>
        <dbReference type="EMBL" id="KAF0390611.1"/>
    </source>
</evidence>
<comment type="caution">
    <text evidence="1">The sequence shown here is derived from an EMBL/GenBank/DDBJ whole genome shotgun (WGS) entry which is preliminary data.</text>
</comment>
<dbReference type="EMBL" id="WTPW01002235">
    <property type="protein sequence ID" value="KAF0390611.1"/>
    <property type="molecule type" value="Genomic_DNA"/>
</dbReference>
<organism evidence="1 2">
    <name type="scientific">Gigaspora margarita</name>
    <dbReference type="NCBI Taxonomy" id="4874"/>
    <lineage>
        <taxon>Eukaryota</taxon>
        <taxon>Fungi</taxon>
        <taxon>Fungi incertae sedis</taxon>
        <taxon>Mucoromycota</taxon>
        <taxon>Glomeromycotina</taxon>
        <taxon>Glomeromycetes</taxon>
        <taxon>Diversisporales</taxon>
        <taxon>Gigasporaceae</taxon>
        <taxon>Gigaspora</taxon>
    </lineage>
</organism>